<dbReference type="Pfam" id="PF04184">
    <property type="entry name" value="ST7"/>
    <property type="match status" value="1"/>
</dbReference>
<dbReference type="PANTHER" id="PTHR12745:SF6">
    <property type="entry name" value="PROTEIN ST7 HOMOLOG"/>
    <property type="match status" value="1"/>
</dbReference>
<evidence type="ECO:0000256" key="3">
    <source>
        <dbReference type="ARBA" id="ARBA00022692"/>
    </source>
</evidence>
<evidence type="ECO:0000313" key="8">
    <source>
        <dbReference type="Proteomes" id="UP000270296"/>
    </source>
</evidence>
<dbReference type="InterPro" id="IPR007311">
    <property type="entry name" value="ST7"/>
</dbReference>
<sequence>MGCDFRFSADIASKKGLSAAELTAVEAIHKAVEFNPHVPKYLLEMKPLILPPEHILKRGDSEAVAYAFWHIHHWKQVEGALNLLLCTWEGTFRMIPFPLEKGHMFYPYPACTEAADRELLPAWHEISVYPKKELPFMTLFTAGLCSGTAVLALLTHQYPGTAAEVIAVVCA</sequence>
<name>A0A183J529_9BILA</name>
<evidence type="ECO:0000313" key="7">
    <source>
        <dbReference type="EMBL" id="VDP36116.1"/>
    </source>
</evidence>
<evidence type="ECO:0000256" key="5">
    <source>
        <dbReference type="ARBA" id="ARBA00023136"/>
    </source>
</evidence>
<keyword evidence="3" id="KW-0812">Transmembrane</keyword>
<dbReference type="GO" id="GO:0016020">
    <property type="term" value="C:membrane"/>
    <property type="evidence" value="ECO:0007669"/>
    <property type="project" value="UniProtKB-SubCell"/>
</dbReference>
<evidence type="ECO:0000256" key="1">
    <source>
        <dbReference type="ARBA" id="ARBA00004141"/>
    </source>
</evidence>
<dbReference type="AlphaFoldDB" id="A0A183J529"/>
<evidence type="ECO:0000256" key="6">
    <source>
        <dbReference type="ARBA" id="ARBA00040270"/>
    </source>
</evidence>
<evidence type="ECO:0000313" key="9">
    <source>
        <dbReference type="WBParaSite" id="SBAD_0001135301-mRNA-1"/>
    </source>
</evidence>
<dbReference type="OrthoDB" id="5914722at2759"/>
<keyword evidence="4" id="KW-1133">Transmembrane helix</keyword>
<dbReference type="Proteomes" id="UP000270296">
    <property type="component" value="Unassembled WGS sequence"/>
</dbReference>
<reference evidence="9" key="1">
    <citation type="submission" date="2016-06" db="UniProtKB">
        <authorList>
            <consortium name="WormBaseParasite"/>
        </authorList>
    </citation>
    <scope>IDENTIFICATION</scope>
</reference>
<comment type="subcellular location">
    <subcellularLocation>
        <location evidence="1">Membrane</location>
        <topology evidence="1">Multi-pass membrane protein</topology>
    </subcellularLocation>
</comment>
<comment type="similarity">
    <text evidence="2">Belongs to the ST7 family.</text>
</comment>
<dbReference type="PANTHER" id="PTHR12745">
    <property type="entry name" value="SUPPRESSION OF TUMORIGENICITY 7"/>
    <property type="match status" value="1"/>
</dbReference>
<gene>
    <name evidence="7" type="ORF">SBAD_LOCUS10977</name>
</gene>
<evidence type="ECO:0000256" key="2">
    <source>
        <dbReference type="ARBA" id="ARBA00009751"/>
    </source>
</evidence>
<protein>
    <recommendedName>
        <fullName evidence="6">Protein ST7 homolog</fullName>
    </recommendedName>
</protein>
<keyword evidence="8" id="KW-1185">Reference proteome</keyword>
<reference evidence="7 8" key="2">
    <citation type="submission" date="2018-11" db="EMBL/GenBank/DDBJ databases">
        <authorList>
            <consortium name="Pathogen Informatics"/>
        </authorList>
    </citation>
    <scope>NUCLEOTIDE SEQUENCE [LARGE SCALE GENOMIC DNA]</scope>
</reference>
<accession>A0A183J529</accession>
<organism evidence="9">
    <name type="scientific">Soboliphyme baturini</name>
    <dbReference type="NCBI Taxonomy" id="241478"/>
    <lineage>
        <taxon>Eukaryota</taxon>
        <taxon>Metazoa</taxon>
        <taxon>Ecdysozoa</taxon>
        <taxon>Nematoda</taxon>
        <taxon>Enoplea</taxon>
        <taxon>Dorylaimia</taxon>
        <taxon>Dioctophymatida</taxon>
        <taxon>Dioctophymatoidea</taxon>
        <taxon>Soboliphymatidae</taxon>
        <taxon>Soboliphyme</taxon>
    </lineage>
</organism>
<dbReference type="EMBL" id="UZAM01014866">
    <property type="protein sequence ID" value="VDP36116.1"/>
    <property type="molecule type" value="Genomic_DNA"/>
</dbReference>
<evidence type="ECO:0000256" key="4">
    <source>
        <dbReference type="ARBA" id="ARBA00022989"/>
    </source>
</evidence>
<proteinExistence type="inferred from homology"/>
<dbReference type="WBParaSite" id="SBAD_0001135301-mRNA-1">
    <property type="protein sequence ID" value="SBAD_0001135301-mRNA-1"/>
    <property type="gene ID" value="SBAD_0001135301"/>
</dbReference>
<keyword evidence="5" id="KW-0472">Membrane</keyword>